<dbReference type="Proteomes" id="UP001597512">
    <property type="component" value="Unassembled WGS sequence"/>
</dbReference>
<comment type="cofactor">
    <cofactor evidence="6">
        <name>Mg(2+)</name>
        <dbReference type="ChEBI" id="CHEBI:18420"/>
    </cofactor>
</comment>
<keyword evidence="5 6" id="KW-0378">Hydrolase</keyword>
<evidence type="ECO:0000256" key="4">
    <source>
        <dbReference type="ARBA" id="ARBA00022759"/>
    </source>
</evidence>
<evidence type="ECO:0000256" key="6">
    <source>
        <dbReference type="HAMAP-Rule" id="MF_00801"/>
    </source>
</evidence>
<evidence type="ECO:0000256" key="2">
    <source>
        <dbReference type="ARBA" id="ARBA00022490"/>
    </source>
</evidence>
<keyword evidence="6" id="KW-0479">Metal-binding</keyword>
<dbReference type="CDD" id="cd06559">
    <property type="entry name" value="Endonuclease_V"/>
    <property type="match status" value="1"/>
</dbReference>
<comment type="similarity">
    <text evidence="6">Belongs to the endonuclease V family.</text>
</comment>
<accession>A0ABW6AKH3</accession>
<protein>
    <recommendedName>
        <fullName evidence="6">Endonuclease V</fullName>
        <ecNumber evidence="6">3.1.21.7</ecNumber>
    </recommendedName>
    <alternativeName>
        <fullName evidence="6">Deoxyinosine 3'endonuclease</fullName>
    </alternativeName>
    <alternativeName>
        <fullName evidence="6">Deoxyribonuclease V</fullName>
        <shortName evidence="6">DNase V</shortName>
    </alternativeName>
</protein>
<evidence type="ECO:0000313" key="8">
    <source>
        <dbReference type="Proteomes" id="UP001597512"/>
    </source>
</evidence>
<dbReference type="PANTHER" id="PTHR28511:SF1">
    <property type="entry name" value="ENDONUCLEASE V"/>
    <property type="match status" value="1"/>
</dbReference>
<feature type="binding site" evidence="6">
    <location>
        <position position="112"/>
    </location>
    <ligand>
        <name>Mg(2+)</name>
        <dbReference type="ChEBI" id="CHEBI:18420"/>
    </ligand>
</feature>
<dbReference type="RefSeq" id="WP_381503875.1">
    <property type="nucleotide sequence ID" value="NZ_JBHUOM010000019.1"/>
</dbReference>
<dbReference type="Gene3D" id="3.30.2170.10">
    <property type="entry name" value="archaeoglobus fulgidus dsm 4304 superfamily"/>
    <property type="match status" value="1"/>
</dbReference>
<keyword evidence="6" id="KW-0234">DNA repair</keyword>
<name>A0ABW6AKH3_9BACT</name>
<comment type="catalytic activity">
    <reaction evidence="6">
        <text>Endonucleolytic cleavage at apurinic or apyrimidinic sites to products with a 5'-phosphate.</text>
        <dbReference type="EC" id="3.1.21.7"/>
    </reaction>
</comment>
<evidence type="ECO:0000313" key="7">
    <source>
        <dbReference type="EMBL" id="MFD2935717.1"/>
    </source>
</evidence>
<dbReference type="PANTHER" id="PTHR28511">
    <property type="entry name" value="ENDONUCLEASE V"/>
    <property type="match status" value="1"/>
</dbReference>
<dbReference type="Pfam" id="PF04493">
    <property type="entry name" value="Endonuclease_5"/>
    <property type="match status" value="1"/>
</dbReference>
<comment type="function">
    <text evidence="6">DNA repair enzyme involved in the repair of deaminated bases. Selectively cleaves double-stranded DNA at the second phosphodiester bond 3' to a deoxyinosine leaving behind the intact lesion on the nicked DNA.</text>
</comment>
<reference evidence="8" key="1">
    <citation type="journal article" date="2019" name="Int. J. Syst. Evol. Microbiol.">
        <title>The Global Catalogue of Microorganisms (GCM) 10K type strain sequencing project: providing services to taxonomists for standard genome sequencing and annotation.</title>
        <authorList>
            <consortium name="The Broad Institute Genomics Platform"/>
            <consortium name="The Broad Institute Genome Sequencing Center for Infectious Disease"/>
            <person name="Wu L."/>
            <person name="Ma J."/>
        </authorList>
    </citation>
    <scope>NUCLEOTIDE SEQUENCE [LARGE SCALE GENOMIC DNA]</scope>
    <source>
        <strain evidence="8">KCTC 52490</strain>
    </source>
</reference>
<keyword evidence="8" id="KW-1185">Reference proteome</keyword>
<feature type="binding site" evidence="6">
    <location>
        <position position="44"/>
    </location>
    <ligand>
        <name>Mg(2+)</name>
        <dbReference type="ChEBI" id="CHEBI:18420"/>
    </ligand>
</feature>
<organism evidence="7 8">
    <name type="scientific">Spirosoma flavum</name>
    <dbReference type="NCBI Taxonomy" id="2048557"/>
    <lineage>
        <taxon>Bacteria</taxon>
        <taxon>Pseudomonadati</taxon>
        <taxon>Bacteroidota</taxon>
        <taxon>Cytophagia</taxon>
        <taxon>Cytophagales</taxon>
        <taxon>Cytophagaceae</taxon>
        <taxon>Spirosoma</taxon>
    </lineage>
</organism>
<feature type="site" description="Interaction with target DNA" evidence="6">
    <location>
        <position position="82"/>
    </location>
</feature>
<keyword evidence="2 6" id="KW-0963">Cytoplasm</keyword>
<evidence type="ECO:0000256" key="1">
    <source>
        <dbReference type="ARBA" id="ARBA00004496"/>
    </source>
</evidence>
<evidence type="ECO:0000256" key="5">
    <source>
        <dbReference type="ARBA" id="ARBA00022801"/>
    </source>
</evidence>
<evidence type="ECO:0000256" key="3">
    <source>
        <dbReference type="ARBA" id="ARBA00022722"/>
    </source>
</evidence>
<dbReference type="EC" id="3.1.21.7" evidence="6"/>
<gene>
    <name evidence="6 7" type="primary">nfi</name>
    <name evidence="7" type="ORF">ACFS25_18195</name>
</gene>
<comment type="subcellular location">
    <subcellularLocation>
        <location evidence="1 6">Cytoplasm</location>
    </subcellularLocation>
</comment>
<dbReference type="NCBIfam" id="NF008629">
    <property type="entry name" value="PRK11617.1"/>
    <property type="match status" value="1"/>
</dbReference>
<keyword evidence="6" id="KW-0460">Magnesium</keyword>
<dbReference type="InterPro" id="IPR007581">
    <property type="entry name" value="Endonuclease-V"/>
</dbReference>
<keyword evidence="6" id="KW-0227">DNA damage</keyword>
<dbReference type="GO" id="GO:0043737">
    <property type="term" value="F:deoxyribonuclease V activity"/>
    <property type="evidence" value="ECO:0007669"/>
    <property type="project" value="UniProtKB-EC"/>
</dbReference>
<keyword evidence="3 6" id="KW-0540">Nuclease</keyword>
<proteinExistence type="inferred from homology"/>
<dbReference type="HAMAP" id="MF_00801">
    <property type="entry name" value="Endonuclease_5"/>
    <property type="match status" value="1"/>
</dbReference>
<keyword evidence="4 6" id="KW-0255">Endonuclease</keyword>
<comment type="caution">
    <text evidence="7">The sequence shown here is derived from an EMBL/GenBank/DDBJ whole genome shotgun (WGS) entry which is preliminary data.</text>
</comment>
<dbReference type="EMBL" id="JBHUOM010000019">
    <property type="protein sequence ID" value="MFD2935717.1"/>
    <property type="molecule type" value="Genomic_DNA"/>
</dbReference>
<sequence>MAHYLPLHDWNVSPTEAVALQQQLRSQIRIEPLAEPPKTIAGCDISFNKFEETVYAGIVVLRLDTLETIEEAGVVSTAPFPYIPGLLSFREIPSLLQAWAKLSIEPDVVMFDGHGIAHPRRIGIASHAGLFLNRPTFGCGKSVLVGKFEEPAPERGSWSPMMHYREVIGAALRTKNKVNPVFVSPGHLIDLETAISLTLQCDGGRNGTGYRLPEPTRRAHNLVNALRKGERASTV</sequence>